<sequence length="240" mass="26335">MPRMGLQERRTEQRREQRQALRERILEVSREIVKREGFASLSMRKLADAIDYSPAALYLHFRSRGEIARALRMEGHARLHDAFLAHATIADPAARLNAMARAYVEFGLAEPETYRLMFMEPAGFTDTDANARGADPADRTDEPAGSGAATLSLIADAFVELRAAEQLPPHAAPTACAEGLWANLHGIVALKLNGAPLPETPAATLVDLSLDAWFAQAHAPRPEGTELRFNSANRPDTSTR</sequence>
<keyword evidence="1" id="KW-0805">Transcription regulation</keyword>
<evidence type="ECO:0000256" key="1">
    <source>
        <dbReference type="ARBA" id="ARBA00023015"/>
    </source>
</evidence>
<keyword evidence="2 4" id="KW-0238">DNA-binding</keyword>
<dbReference type="PANTHER" id="PTHR30055">
    <property type="entry name" value="HTH-TYPE TRANSCRIPTIONAL REGULATOR RUTR"/>
    <property type="match status" value="1"/>
</dbReference>
<keyword evidence="3" id="KW-0804">Transcription</keyword>
<feature type="domain" description="HTH tetR-type" evidence="5">
    <location>
        <begin position="19"/>
        <end position="79"/>
    </location>
</feature>
<dbReference type="Pfam" id="PF00440">
    <property type="entry name" value="TetR_N"/>
    <property type="match status" value="1"/>
</dbReference>
<organism evidence="6 7">
    <name type="scientific">Caballeronia calidae</name>
    <dbReference type="NCBI Taxonomy" id="1777139"/>
    <lineage>
        <taxon>Bacteria</taxon>
        <taxon>Pseudomonadati</taxon>
        <taxon>Pseudomonadota</taxon>
        <taxon>Betaproteobacteria</taxon>
        <taxon>Burkholderiales</taxon>
        <taxon>Burkholderiaceae</taxon>
        <taxon>Caballeronia</taxon>
    </lineage>
</organism>
<dbReference type="Gene3D" id="1.10.357.10">
    <property type="entry name" value="Tetracycline Repressor, domain 2"/>
    <property type="match status" value="1"/>
</dbReference>
<evidence type="ECO:0000259" key="5">
    <source>
        <dbReference type="PROSITE" id="PS50977"/>
    </source>
</evidence>
<dbReference type="PANTHER" id="PTHR30055:SF234">
    <property type="entry name" value="HTH-TYPE TRANSCRIPTIONAL REGULATOR BETI"/>
    <property type="match status" value="1"/>
</dbReference>
<evidence type="ECO:0000256" key="2">
    <source>
        <dbReference type="ARBA" id="ARBA00023125"/>
    </source>
</evidence>
<dbReference type="Proteomes" id="UP000071859">
    <property type="component" value="Unassembled WGS sequence"/>
</dbReference>
<dbReference type="SUPFAM" id="SSF48498">
    <property type="entry name" value="Tetracyclin repressor-like, C-terminal domain"/>
    <property type="match status" value="1"/>
</dbReference>
<comment type="caution">
    <text evidence="6">The sequence shown here is derived from an EMBL/GenBank/DDBJ whole genome shotgun (WGS) entry which is preliminary data.</text>
</comment>
<dbReference type="InterPro" id="IPR050109">
    <property type="entry name" value="HTH-type_TetR-like_transc_reg"/>
</dbReference>
<dbReference type="InterPro" id="IPR036271">
    <property type="entry name" value="Tet_transcr_reg_TetR-rel_C_sf"/>
</dbReference>
<protein>
    <submittedName>
        <fullName evidence="6">TetR family transcriptional regulator</fullName>
    </submittedName>
</protein>
<evidence type="ECO:0000313" key="6">
    <source>
        <dbReference type="EMBL" id="SAK62261.1"/>
    </source>
</evidence>
<dbReference type="GO" id="GO:0003700">
    <property type="term" value="F:DNA-binding transcription factor activity"/>
    <property type="evidence" value="ECO:0007669"/>
    <property type="project" value="TreeGrafter"/>
</dbReference>
<dbReference type="InterPro" id="IPR001647">
    <property type="entry name" value="HTH_TetR"/>
</dbReference>
<dbReference type="GO" id="GO:0000976">
    <property type="term" value="F:transcription cis-regulatory region binding"/>
    <property type="evidence" value="ECO:0007669"/>
    <property type="project" value="TreeGrafter"/>
</dbReference>
<dbReference type="EMBL" id="FCOX02000007">
    <property type="protein sequence ID" value="SAK62261.1"/>
    <property type="molecule type" value="Genomic_DNA"/>
</dbReference>
<accession>A0A158AW85</accession>
<reference evidence="6" key="1">
    <citation type="submission" date="2016-01" db="EMBL/GenBank/DDBJ databases">
        <authorList>
            <person name="Peeters C."/>
        </authorList>
    </citation>
    <scope>NUCLEOTIDE SEQUENCE</scope>
    <source>
        <strain evidence="6">LMG 29321</strain>
    </source>
</reference>
<gene>
    <name evidence="6" type="ORF">AWB78_02058</name>
</gene>
<evidence type="ECO:0000313" key="7">
    <source>
        <dbReference type="Proteomes" id="UP000071859"/>
    </source>
</evidence>
<name>A0A158AW85_9BURK</name>
<dbReference type="InterPro" id="IPR025996">
    <property type="entry name" value="MT1864/Rv1816-like_C"/>
</dbReference>
<dbReference type="InterPro" id="IPR009057">
    <property type="entry name" value="Homeodomain-like_sf"/>
</dbReference>
<evidence type="ECO:0000256" key="4">
    <source>
        <dbReference type="PROSITE-ProRule" id="PRU00335"/>
    </source>
</evidence>
<proteinExistence type="predicted"/>
<dbReference type="AlphaFoldDB" id="A0A158AW85"/>
<dbReference type="SUPFAM" id="SSF46689">
    <property type="entry name" value="Homeodomain-like"/>
    <property type="match status" value="1"/>
</dbReference>
<evidence type="ECO:0000256" key="3">
    <source>
        <dbReference type="ARBA" id="ARBA00023163"/>
    </source>
</evidence>
<keyword evidence="7" id="KW-1185">Reference proteome</keyword>
<dbReference type="PROSITE" id="PS50977">
    <property type="entry name" value="HTH_TETR_2"/>
    <property type="match status" value="1"/>
</dbReference>
<feature type="DNA-binding region" description="H-T-H motif" evidence="4">
    <location>
        <begin position="42"/>
        <end position="61"/>
    </location>
</feature>
<dbReference type="Pfam" id="PF13305">
    <property type="entry name" value="TetR_C_33"/>
    <property type="match status" value="1"/>
</dbReference>